<feature type="signal peptide" evidence="2">
    <location>
        <begin position="1"/>
        <end position="29"/>
    </location>
</feature>
<dbReference type="RefSeq" id="WP_143947346.1">
    <property type="nucleotide sequence ID" value="NZ_BAABMB010000001.1"/>
</dbReference>
<name>A0A556AWR7_9BURK</name>
<dbReference type="PANTHER" id="PTHR42928">
    <property type="entry name" value="TRICARBOXYLATE-BINDING PROTEIN"/>
    <property type="match status" value="1"/>
</dbReference>
<dbReference type="Pfam" id="PF03401">
    <property type="entry name" value="TctC"/>
    <property type="match status" value="1"/>
</dbReference>
<dbReference type="InterPro" id="IPR005064">
    <property type="entry name" value="BUG"/>
</dbReference>
<dbReference type="EMBL" id="VLTJ01000010">
    <property type="protein sequence ID" value="TSH97391.1"/>
    <property type="molecule type" value="Genomic_DNA"/>
</dbReference>
<keyword evidence="4" id="KW-1185">Reference proteome</keyword>
<keyword evidence="2" id="KW-0732">Signal</keyword>
<dbReference type="PIRSF" id="PIRSF017082">
    <property type="entry name" value="YflP"/>
    <property type="match status" value="1"/>
</dbReference>
<dbReference type="Proteomes" id="UP000318405">
    <property type="component" value="Unassembled WGS sequence"/>
</dbReference>
<gene>
    <name evidence="3" type="ORF">FOZ76_06625</name>
</gene>
<organism evidence="3 4">
    <name type="scientific">Verticiella sediminum</name>
    <dbReference type="NCBI Taxonomy" id="1247510"/>
    <lineage>
        <taxon>Bacteria</taxon>
        <taxon>Pseudomonadati</taxon>
        <taxon>Pseudomonadota</taxon>
        <taxon>Betaproteobacteria</taxon>
        <taxon>Burkholderiales</taxon>
        <taxon>Alcaligenaceae</taxon>
        <taxon>Verticiella</taxon>
    </lineage>
</organism>
<proteinExistence type="inferred from homology"/>
<dbReference type="InterPro" id="IPR042100">
    <property type="entry name" value="Bug_dom1"/>
</dbReference>
<protein>
    <submittedName>
        <fullName evidence="3">Tripartite tricarboxylate transporter substrate binding protein</fullName>
    </submittedName>
</protein>
<comment type="similarity">
    <text evidence="1">Belongs to the UPF0065 (bug) family.</text>
</comment>
<dbReference type="OrthoDB" id="7374750at2"/>
<evidence type="ECO:0000256" key="2">
    <source>
        <dbReference type="SAM" id="SignalP"/>
    </source>
</evidence>
<evidence type="ECO:0000313" key="4">
    <source>
        <dbReference type="Proteomes" id="UP000318405"/>
    </source>
</evidence>
<evidence type="ECO:0000313" key="3">
    <source>
        <dbReference type="EMBL" id="TSH97391.1"/>
    </source>
</evidence>
<dbReference type="InterPro" id="IPR006311">
    <property type="entry name" value="TAT_signal"/>
</dbReference>
<accession>A0A556AWR7</accession>
<reference evidence="3 4" key="1">
    <citation type="submission" date="2019-07" db="EMBL/GenBank/DDBJ databases">
        <title>Qingshengfaniella alkalisoli gen. nov., sp. nov., isolated from saline soil.</title>
        <authorList>
            <person name="Xu L."/>
            <person name="Huang X.-X."/>
            <person name="Sun J.-Q."/>
        </authorList>
    </citation>
    <scope>NUCLEOTIDE SEQUENCE [LARGE SCALE GENOMIC DNA]</scope>
    <source>
        <strain evidence="3 4">DSM 27279</strain>
    </source>
</reference>
<comment type="caution">
    <text evidence="3">The sequence shown here is derived from an EMBL/GenBank/DDBJ whole genome shotgun (WGS) entry which is preliminary data.</text>
</comment>
<dbReference type="AlphaFoldDB" id="A0A556AWR7"/>
<dbReference type="Gene3D" id="3.40.190.10">
    <property type="entry name" value="Periplasmic binding protein-like II"/>
    <property type="match status" value="1"/>
</dbReference>
<sequence>MNTTNSTRRRYLQFGVAAALASGMPPALARKASASADNYPNRPIRLVVPFPPGSATDIMTRFLEPHMSQHLGQPLVIDNRPGGAGVIGADFARRATPDGYTLVMDAASSHSTMAAMRPTTLPYDILTDFTSIGRACTSANVIAVNPSLPVHSLPELIAYSNTLPEGLFFASGSRGASNHLAGELLKTKGAKLTHVPYINMGQAITDTSGGTVPILIYTVALLPFIRDGKLRGIAVTSENRLRQAPEIPTAIEQGVDGMVAMSWFGLFGPAGLPTPIRDKVFAALSSAVNDPGVSQKLVDAGLECALLDPAETDEFVARDIALWKEVVKRAGVPVDE</sequence>
<dbReference type="PROSITE" id="PS51318">
    <property type="entry name" value="TAT"/>
    <property type="match status" value="1"/>
</dbReference>
<dbReference type="Gene3D" id="3.40.190.150">
    <property type="entry name" value="Bordetella uptake gene, domain 1"/>
    <property type="match status" value="1"/>
</dbReference>
<feature type="chain" id="PRO_5021846863" evidence="2">
    <location>
        <begin position="30"/>
        <end position="336"/>
    </location>
</feature>
<dbReference type="PANTHER" id="PTHR42928:SF5">
    <property type="entry name" value="BLR1237 PROTEIN"/>
    <property type="match status" value="1"/>
</dbReference>
<evidence type="ECO:0000256" key="1">
    <source>
        <dbReference type="ARBA" id="ARBA00006987"/>
    </source>
</evidence>